<feature type="region of interest" description="Disordered" evidence="1">
    <location>
        <begin position="43"/>
        <end position="69"/>
    </location>
</feature>
<dbReference type="RefSeq" id="XP_040629819.1">
    <property type="nucleotide sequence ID" value="XM_040768373.1"/>
</dbReference>
<dbReference type="AlphaFoldDB" id="M5G3Y8"/>
<accession>M5G3Y8</accession>
<dbReference type="EMBL" id="JH795861">
    <property type="protein sequence ID" value="EJU02925.1"/>
    <property type="molecule type" value="Genomic_DNA"/>
</dbReference>
<feature type="region of interest" description="Disordered" evidence="1">
    <location>
        <begin position="97"/>
        <end position="158"/>
    </location>
</feature>
<organism evidence="2 3">
    <name type="scientific">Dacryopinax primogenitus (strain DJM 731)</name>
    <name type="common">Brown rot fungus</name>
    <dbReference type="NCBI Taxonomy" id="1858805"/>
    <lineage>
        <taxon>Eukaryota</taxon>
        <taxon>Fungi</taxon>
        <taxon>Dikarya</taxon>
        <taxon>Basidiomycota</taxon>
        <taxon>Agaricomycotina</taxon>
        <taxon>Dacrymycetes</taxon>
        <taxon>Dacrymycetales</taxon>
        <taxon>Dacrymycetaceae</taxon>
        <taxon>Dacryopinax</taxon>
    </lineage>
</organism>
<dbReference type="Proteomes" id="UP000030653">
    <property type="component" value="Unassembled WGS sequence"/>
</dbReference>
<proteinExistence type="predicted"/>
<evidence type="ECO:0000313" key="2">
    <source>
        <dbReference type="EMBL" id="EJU02925.1"/>
    </source>
</evidence>
<keyword evidence="3" id="KW-1185">Reference proteome</keyword>
<dbReference type="GeneID" id="63683435"/>
<name>M5G3Y8_DACPD</name>
<protein>
    <submittedName>
        <fullName evidence="2">Uncharacterized protein</fullName>
    </submittedName>
</protein>
<sequence>MTNFCIQENRSKHVRWKEPLEEVKVFDHNTVDEERVAACEGLTDRRPSRSVPPVSPSAPAQNILKDSISQGRENSVPIRANGYPLAFAHLLASAGPVGSASPASFAPPPSLVGQRTTPVRLPPTAGPAASIRRVPPDSNPHQAPRPTRAARLSPGYATPTPADCYGHSARPVPETQTPFVRVQQSRAGVHIYVELMQGTHITIHPRVIRGADCARQPARSGQGDPVTVAYAMGAAPSTRALMSNERMAMNGRQSVPVLQTTAIGPQMVAVARSTPQALLGYESSLYRV</sequence>
<evidence type="ECO:0000256" key="1">
    <source>
        <dbReference type="SAM" id="MobiDB-lite"/>
    </source>
</evidence>
<dbReference type="HOGENOM" id="CLU_966504_0_0_1"/>
<feature type="compositionally biased region" description="Low complexity" evidence="1">
    <location>
        <begin position="49"/>
        <end position="60"/>
    </location>
</feature>
<gene>
    <name evidence="2" type="ORF">DACRYDRAFT_107008</name>
</gene>
<evidence type="ECO:0000313" key="3">
    <source>
        <dbReference type="Proteomes" id="UP000030653"/>
    </source>
</evidence>
<reference evidence="2 3" key="1">
    <citation type="journal article" date="2012" name="Science">
        <title>The Paleozoic origin of enzymatic lignin decomposition reconstructed from 31 fungal genomes.</title>
        <authorList>
            <person name="Floudas D."/>
            <person name="Binder M."/>
            <person name="Riley R."/>
            <person name="Barry K."/>
            <person name="Blanchette R.A."/>
            <person name="Henrissat B."/>
            <person name="Martinez A.T."/>
            <person name="Otillar R."/>
            <person name="Spatafora J.W."/>
            <person name="Yadav J.S."/>
            <person name="Aerts A."/>
            <person name="Benoit I."/>
            <person name="Boyd A."/>
            <person name="Carlson A."/>
            <person name="Copeland A."/>
            <person name="Coutinho P.M."/>
            <person name="de Vries R.P."/>
            <person name="Ferreira P."/>
            <person name="Findley K."/>
            <person name="Foster B."/>
            <person name="Gaskell J."/>
            <person name="Glotzer D."/>
            <person name="Gorecki P."/>
            <person name="Heitman J."/>
            <person name="Hesse C."/>
            <person name="Hori C."/>
            <person name="Igarashi K."/>
            <person name="Jurgens J.A."/>
            <person name="Kallen N."/>
            <person name="Kersten P."/>
            <person name="Kohler A."/>
            <person name="Kuees U."/>
            <person name="Kumar T.K.A."/>
            <person name="Kuo A."/>
            <person name="LaButti K."/>
            <person name="Larrondo L.F."/>
            <person name="Lindquist E."/>
            <person name="Ling A."/>
            <person name="Lombard V."/>
            <person name="Lucas S."/>
            <person name="Lundell T."/>
            <person name="Martin R."/>
            <person name="McLaughlin D.J."/>
            <person name="Morgenstern I."/>
            <person name="Morin E."/>
            <person name="Murat C."/>
            <person name="Nagy L.G."/>
            <person name="Nolan M."/>
            <person name="Ohm R.A."/>
            <person name="Patyshakuliyeva A."/>
            <person name="Rokas A."/>
            <person name="Ruiz-Duenas F.J."/>
            <person name="Sabat G."/>
            <person name="Salamov A."/>
            <person name="Samejima M."/>
            <person name="Schmutz J."/>
            <person name="Slot J.C."/>
            <person name="St John F."/>
            <person name="Stenlid J."/>
            <person name="Sun H."/>
            <person name="Sun S."/>
            <person name="Syed K."/>
            <person name="Tsang A."/>
            <person name="Wiebenga A."/>
            <person name="Young D."/>
            <person name="Pisabarro A."/>
            <person name="Eastwood D.C."/>
            <person name="Martin F."/>
            <person name="Cullen D."/>
            <person name="Grigoriev I.V."/>
            <person name="Hibbett D.S."/>
        </authorList>
    </citation>
    <scope>NUCLEOTIDE SEQUENCE [LARGE SCALE GENOMIC DNA]</scope>
    <source>
        <strain evidence="2 3">DJM-731 SS1</strain>
    </source>
</reference>